<protein>
    <recommendedName>
        <fullName evidence="6">Actin-like ATPase domain-containing protein</fullName>
    </recommendedName>
</protein>
<feature type="coiled-coil region" evidence="2">
    <location>
        <begin position="299"/>
        <end position="330"/>
    </location>
</feature>
<dbReference type="SUPFAM" id="SSF53067">
    <property type="entry name" value="Actin-like ATPase domain"/>
    <property type="match status" value="2"/>
</dbReference>
<dbReference type="AlphaFoldDB" id="A0A2A9PJJ8"/>
<evidence type="ECO:0000313" key="4">
    <source>
        <dbReference type="EMBL" id="PFH61050.1"/>
    </source>
</evidence>
<dbReference type="Pfam" id="PF00022">
    <property type="entry name" value="Actin"/>
    <property type="match status" value="1"/>
</dbReference>
<keyword evidence="5" id="KW-1185">Reference proteome</keyword>
<proteinExistence type="inferred from homology"/>
<dbReference type="Gene3D" id="2.30.36.70">
    <property type="entry name" value="Actin, Chain A, domain 2"/>
    <property type="match status" value="1"/>
</dbReference>
<dbReference type="CDD" id="cd10211">
    <property type="entry name" value="ASKHA_NBD_Arp5"/>
    <property type="match status" value="1"/>
</dbReference>
<keyword evidence="2" id="KW-0175">Coiled coil</keyword>
<accession>A0A2A9PJJ8</accession>
<evidence type="ECO:0008006" key="6">
    <source>
        <dbReference type="Google" id="ProtNLM"/>
    </source>
</evidence>
<comment type="caution">
    <text evidence="4">The sequence shown here is derived from an EMBL/GenBank/DDBJ whole genome shotgun (WGS) entry which is preliminary data.</text>
</comment>
<dbReference type="OrthoDB" id="7340501at2759"/>
<reference evidence="4 5" key="1">
    <citation type="journal article" date="2015" name="BMC Genomics">
        <title>Gene expression during zombie ant biting behavior reflects the complexity underlying fungal parasitic behavioral manipulation.</title>
        <authorList>
            <person name="de Bekker C."/>
            <person name="Ohm R.A."/>
            <person name="Loreto R.G."/>
            <person name="Sebastian A."/>
            <person name="Albert I."/>
            <person name="Merrow M."/>
            <person name="Brachmann A."/>
            <person name="Hughes D.P."/>
        </authorList>
    </citation>
    <scope>NUCLEOTIDE SEQUENCE [LARGE SCALE GENOMIC DNA]</scope>
    <source>
        <strain evidence="4 5">SC16a</strain>
    </source>
</reference>
<evidence type="ECO:0000256" key="3">
    <source>
        <dbReference type="SAM" id="MobiDB-lite"/>
    </source>
</evidence>
<dbReference type="InterPro" id="IPR004000">
    <property type="entry name" value="Actin"/>
</dbReference>
<evidence type="ECO:0000256" key="2">
    <source>
        <dbReference type="SAM" id="Coils"/>
    </source>
</evidence>
<comment type="similarity">
    <text evidence="1">Belongs to the actin family.</text>
</comment>
<dbReference type="FunFam" id="3.30.420.40:FF:000139">
    <property type="entry name" value="Chromatin remodeling complex subunit (Arp5)"/>
    <property type="match status" value="1"/>
</dbReference>
<reference evidence="4 5" key="2">
    <citation type="journal article" date="2017" name="Sci. Rep.">
        <title>Ant-infecting Ophiocordyceps genomes reveal a high diversity of potential behavioral manipulation genes and a possible major role for enterotoxins.</title>
        <authorList>
            <person name="de Bekker C."/>
            <person name="Ohm R.A."/>
            <person name="Evans H.C."/>
            <person name="Brachmann A."/>
            <person name="Hughes D.P."/>
        </authorList>
    </citation>
    <scope>NUCLEOTIDE SEQUENCE [LARGE SCALE GENOMIC DNA]</scope>
    <source>
        <strain evidence="4 5">SC16a</strain>
    </source>
</reference>
<feature type="compositionally biased region" description="Basic and acidic residues" evidence="3">
    <location>
        <begin position="430"/>
        <end position="446"/>
    </location>
</feature>
<evidence type="ECO:0000256" key="1">
    <source>
        <dbReference type="RuleBase" id="RU000487"/>
    </source>
</evidence>
<sequence>MAPSAVDGNKAAEKTYPPANIFPVKETRFDKFLPSEADGRKRALQQPNGAAIVIDNGSSAVRAGWSFESSPRFILPPIMSKYRDRKLGKTFSFAGFDCYADTTAKGHIRNAFEVGSGIVSNWDVMEHVLDYVFLKLGMNEADGAVDVPIVMTEAVANLPYSRKSMTEIIFECYGAPSLAYGIDSLFSYRHNKGKTGLVISSSHTSTHVIPVLDSKAMLTQATRLNWGGYQGAEFLLKLIRLKYPAFTGKLNVSQAEHMIRDHFYVSRDYDEEISSYLDWTGLEDRDVVIQYPYTEETVVQKTEEELARIAERKKESGRRLQEQAAKLRLEKLIKKEQDLEYYKKLQSRLADETKKETRRQLDSHDIKDEAQLDKMIRELEKSVKKARTKDVGGDPEEEQGQPDFSLLELPDDQLDEAQLKQKRQQRLLKSNHEARARAKAEKEAEKARILDEERRDKERRENDLDGWLEDKRRARLQALQKIKERDRLKQDLGNRKSLASQIRMKSIANLASDNPTKKRRRGGDDDNFGANDDDWGVYRQIAVGDNSDDEQEEEDLASTVKQLERDLLQYDPDFDYEQTQEAQTDWSKSLLHAFSRGPRPFNPGSQAEMSQLHLNVERIRVPEVVFRPSIAGIDQRGVVEIAGDVLTQRLGAVVSDEVLRDVFLTGGNTLFRNFDERIRDGLVPLLPAEAPLRVRRAADGRLDAWRGAADWVGSPAWTEARLSRAEYLEKGAEYIKVSQSLCLGTLFYLLFLSPPLSLSLFLSLTRHVTFQEHDMGNSYA</sequence>
<gene>
    <name evidence="4" type="ORF">XA68_18367</name>
</gene>
<dbReference type="SMART" id="SM00268">
    <property type="entry name" value="ACTIN"/>
    <property type="match status" value="1"/>
</dbReference>
<feature type="region of interest" description="Disordered" evidence="3">
    <location>
        <begin position="425"/>
        <end position="446"/>
    </location>
</feature>
<dbReference type="FunFam" id="3.30.420.40:FF:000058">
    <property type="entry name" value="Putative actin-related protein 5"/>
    <property type="match status" value="1"/>
</dbReference>
<organism evidence="4 5">
    <name type="scientific">Ophiocordyceps unilateralis</name>
    <name type="common">Zombie-ant fungus</name>
    <name type="synonym">Torrubia unilateralis</name>
    <dbReference type="NCBI Taxonomy" id="268505"/>
    <lineage>
        <taxon>Eukaryota</taxon>
        <taxon>Fungi</taxon>
        <taxon>Dikarya</taxon>
        <taxon>Ascomycota</taxon>
        <taxon>Pezizomycotina</taxon>
        <taxon>Sordariomycetes</taxon>
        <taxon>Hypocreomycetidae</taxon>
        <taxon>Hypocreales</taxon>
        <taxon>Ophiocordycipitaceae</taxon>
        <taxon>Ophiocordyceps</taxon>
    </lineage>
</organism>
<dbReference type="Gene3D" id="3.30.420.40">
    <property type="match status" value="4"/>
</dbReference>
<dbReference type="EMBL" id="LAZP02000093">
    <property type="protein sequence ID" value="PFH61050.1"/>
    <property type="molecule type" value="Genomic_DNA"/>
</dbReference>
<evidence type="ECO:0000313" key="5">
    <source>
        <dbReference type="Proteomes" id="UP000037136"/>
    </source>
</evidence>
<feature type="region of interest" description="Disordered" evidence="3">
    <location>
        <begin position="384"/>
        <end position="403"/>
    </location>
</feature>
<dbReference type="STRING" id="268505.A0A2A9PJJ8"/>
<dbReference type="PANTHER" id="PTHR11937">
    <property type="entry name" value="ACTIN"/>
    <property type="match status" value="1"/>
</dbReference>
<dbReference type="Proteomes" id="UP000037136">
    <property type="component" value="Unassembled WGS sequence"/>
</dbReference>
<dbReference type="Gene3D" id="3.90.640.10">
    <property type="entry name" value="Actin, Chain A, domain 4"/>
    <property type="match status" value="2"/>
</dbReference>
<feature type="region of interest" description="Disordered" evidence="3">
    <location>
        <begin position="487"/>
        <end position="533"/>
    </location>
</feature>
<name>A0A2A9PJJ8_OPHUN</name>
<dbReference type="InterPro" id="IPR043129">
    <property type="entry name" value="ATPase_NBD"/>
</dbReference>